<reference evidence="2" key="1">
    <citation type="submission" date="2014-09" db="EMBL/GenBank/DDBJ databases">
        <authorList>
            <person name="Mudge J."/>
            <person name="Ramaraj T."/>
            <person name="Lindquist I.E."/>
            <person name="Bharti A.K."/>
            <person name="Sundararajan A."/>
            <person name="Cameron C.T."/>
            <person name="Woodward J.E."/>
            <person name="May G.D."/>
            <person name="Brubaker C."/>
            <person name="Broadhvest J."/>
            <person name="Wilkins T.A."/>
        </authorList>
    </citation>
    <scope>NUCLEOTIDE SEQUENCE</scope>
    <source>
        <strain evidence="2">cv. AKA8401</strain>
    </source>
</reference>
<name>A0A0B0PWT2_GOSAR</name>
<evidence type="ECO:0000313" key="2">
    <source>
        <dbReference type="Proteomes" id="UP000032142"/>
    </source>
</evidence>
<organism evidence="1 2">
    <name type="scientific">Gossypium arboreum</name>
    <name type="common">Tree cotton</name>
    <name type="synonym">Gossypium nanking</name>
    <dbReference type="NCBI Taxonomy" id="29729"/>
    <lineage>
        <taxon>Eukaryota</taxon>
        <taxon>Viridiplantae</taxon>
        <taxon>Streptophyta</taxon>
        <taxon>Embryophyta</taxon>
        <taxon>Tracheophyta</taxon>
        <taxon>Spermatophyta</taxon>
        <taxon>Magnoliopsida</taxon>
        <taxon>eudicotyledons</taxon>
        <taxon>Gunneridae</taxon>
        <taxon>Pentapetalae</taxon>
        <taxon>rosids</taxon>
        <taxon>malvids</taxon>
        <taxon>Malvales</taxon>
        <taxon>Malvaceae</taxon>
        <taxon>Malvoideae</taxon>
        <taxon>Gossypium</taxon>
    </lineage>
</organism>
<dbReference type="EMBL" id="KN450248">
    <property type="protein sequence ID" value="KHG29495.1"/>
    <property type="molecule type" value="Genomic_DNA"/>
</dbReference>
<evidence type="ECO:0000313" key="1">
    <source>
        <dbReference type="EMBL" id="KHG29495.1"/>
    </source>
</evidence>
<sequence length="19" mass="2151">MDRLICTTLAPDKMQDVSL</sequence>
<proteinExistence type="predicted"/>
<dbReference type="Proteomes" id="UP000032142">
    <property type="component" value="Unassembled WGS sequence"/>
</dbReference>
<protein>
    <submittedName>
        <fullName evidence="1">Uncharacterized protein</fullName>
    </submittedName>
</protein>
<keyword evidence="2" id="KW-1185">Reference proteome</keyword>
<accession>A0A0B0PWT2</accession>
<gene>
    <name evidence="1" type="ORF">F383_35873</name>
</gene>
<dbReference type="AlphaFoldDB" id="A0A0B0PWT2"/>